<name>A0ABU1JVT7_9PROT</name>
<dbReference type="Gene3D" id="3.30.1330.60">
    <property type="entry name" value="OmpA-like domain"/>
    <property type="match status" value="1"/>
</dbReference>
<evidence type="ECO:0000313" key="4">
    <source>
        <dbReference type="EMBL" id="MDR6292741.1"/>
    </source>
</evidence>
<dbReference type="InterPro" id="IPR006665">
    <property type="entry name" value="OmpA-like"/>
</dbReference>
<protein>
    <submittedName>
        <fullName evidence="4">Outer membrane protein OmpA-like peptidoglycan-associated protein</fullName>
    </submittedName>
</protein>
<feature type="chain" id="PRO_5045566877" evidence="2">
    <location>
        <begin position="34"/>
        <end position="231"/>
    </location>
</feature>
<evidence type="ECO:0000256" key="1">
    <source>
        <dbReference type="PROSITE-ProRule" id="PRU00473"/>
    </source>
</evidence>
<reference evidence="4 5" key="1">
    <citation type="submission" date="2023-07" db="EMBL/GenBank/DDBJ databases">
        <title>Sorghum-associated microbial communities from plants grown in Nebraska, USA.</title>
        <authorList>
            <person name="Schachtman D."/>
        </authorList>
    </citation>
    <scope>NUCLEOTIDE SEQUENCE [LARGE SCALE GENOMIC DNA]</scope>
    <source>
        <strain evidence="4 5">584</strain>
    </source>
</reference>
<keyword evidence="1" id="KW-0472">Membrane</keyword>
<evidence type="ECO:0000313" key="5">
    <source>
        <dbReference type="Proteomes" id="UP001262410"/>
    </source>
</evidence>
<keyword evidence="5" id="KW-1185">Reference proteome</keyword>
<sequence length="231" mass="24114">MTNRRETGRRVRLSAAALLVPAALLLGISVAAAQDAAGDLVLDTRILSGGEAQRPQPLPVPTSSGPVTGPIPFLEPSVRQAGIPSLPQLPDAPSSYDADVMVKGAGFADPNVKVAAMPEMAPGDTVGLVPGNGFRIRFAPGAEEMDTTAGDMLSGLSERLVADATSQIEIRAYAGPKPDPAGSRRVSLSRALNIRAFLIDRGIDNKRIAIRALGNTSPPDQPADRVDLRIQ</sequence>
<evidence type="ECO:0000256" key="2">
    <source>
        <dbReference type="SAM" id="SignalP"/>
    </source>
</evidence>
<dbReference type="InterPro" id="IPR036737">
    <property type="entry name" value="OmpA-like_sf"/>
</dbReference>
<organism evidence="4 5">
    <name type="scientific">Inquilinus ginsengisoli</name>
    <dbReference type="NCBI Taxonomy" id="363840"/>
    <lineage>
        <taxon>Bacteria</taxon>
        <taxon>Pseudomonadati</taxon>
        <taxon>Pseudomonadota</taxon>
        <taxon>Alphaproteobacteria</taxon>
        <taxon>Rhodospirillales</taxon>
        <taxon>Rhodospirillaceae</taxon>
        <taxon>Inquilinus</taxon>
    </lineage>
</organism>
<dbReference type="EMBL" id="JAVDPW010000010">
    <property type="protein sequence ID" value="MDR6292741.1"/>
    <property type="molecule type" value="Genomic_DNA"/>
</dbReference>
<dbReference type="SUPFAM" id="SSF103088">
    <property type="entry name" value="OmpA-like"/>
    <property type="match status" value="1"/>
</dbReference>
<keyword evidence="2" id="KW-0732">Signal</keyword>
<proteinExistence type="predicted"/>
<accession>A0ABU1JVT7</accession>
<dbReference type="RefSeq" id="WP_309799110.1">
    <property type="nucleotide sequence ID" value="NZ_JAVDPW010000010.1"/>
</dbReference>
<feature type="signal peptide" evidence="2">
    <location>
        <begin position="1"/>
        <end position="33"/>
    </location>
</feature>
<feature type="domain" description="OmpA-like" evidence="3">
    <location>
        <begin position="125"/>
        <end position="231"/>
    </location>
</feature>
<dbReference type="Pfam" id="PF00691">
    <property type="entry name" value="OmpA"/>
    <property type="match status" value="1"/>
</dbReference>
<evidence type="ECO:0000259" key="3">
    <source>
        <dbReference type="PROSITE" id="PS51123"/>
    </source>
</evidence>
<dbReference type="Proteomes" id="UP001262410">
    <property type="component" value="Unassembled WGS sequence"/>
</dbReference>
<gene>
    <name evidence="4" type="ORF">E9232_005286</name>
</gene>
<dbReference type="PROSITE" id="PS51123">
    <property type="entry name" value="OMPA_2"/>
    <property type="match status" value="1"/>
</dbReference>
<comment type="caution">
    <text evidence="4">The sequence shown here is derived from an EMBL/GenBank/DDBJ whole genome shotgun (WGS) entry which is preliminary data.</text>
</comment>